<evidence type="ECO:0000256" key="1">
    <source>
        <dbReference type="SAM" id="MobiDB-lite"/>
    </source>
</evidence>
<feature type="region of interest" description="Disordered" evidence="1">
    <location>
        <begin position="1"/>
        <end position="47"/>
    </location>
</feature>
<keyword evidence="2" id="KW-0472">Membrane</keyword>
<name>A0ABN9QUB0_9DINO</name>
<gene>
    <name evidence="3" type="ORF">PCOR1329_LOCUS14559</name>
</gene>
<keyword evidence="4" id="KW-1185">Reference proteome</keyword>
<reference evidence="3" key="1">
    <citation type="submission" date="2023-10" db="EMBL/GenBank/DDBJ databases">
        <authorList>
            <person name="Chen Y."/>
            <person name="Shah S."/>
            <person name="Dougan E. K."/>
            <person name="Thang M."/>
            <person name="Chan C."/>
        </authorList>
    </citation>
    <scope>NUCLEOTIDE SEQUENCE [LARGE SCALE GENOMIC DNA]</scope>
</reference>
<sequence>MLGQGQEACRPQRARGGFREAGWPGTGLDASMQGPPPMSGGEEACLPPPRAGPTGLCSIPHVLIHQYKLEELRACLECAPGPPGGGTSRADPGTIRTPGRVGQRRCSFFITPLSACGAVAAMLVARDARRGFRRA</sequence>
<keyword evidence="2" id="KW-1133">Transmembrane helix</keyword>
<protein>
    <submittedName>
        <fullName evidence="3">Uncharacterized protein</fullName>
    </submittedName>
</protein>
<evidence type="ECO:0000313" key="4">
    <source>
        <dbReference type="Proteomes" id="UP001189429"/>
    </source>
</evidence>
<accession>A0ABN9QUB0</accession>
<proteinExistence type="predicted"/>
<evidence type="ECO:0000256" key="2">
    <source>
        <dbReference type="SAM" id="Phobius"/>
    </source>
</evidence>
<dbReference type="EMBL" id="CAUYUJ010004358">
    <property type="protein sequence ID" value="CAK0809257.1"/>
    <property type="molecule type" value="Genomic_DNA"/>
</dbReference>
<comment type="caution">
    <text evidence="3">The sequence shown here is derived from an EMBL/GenBank/DDBJ whole genome shotgun (WGS) entry which is preliminary data.</text>
</comment>
<feature type="transmembrane region" description="Helical" evidence="2">
    <location>
        <begin position="107"/>
        <end position="125"/>
    </location>
</feature>
<keyword evidence="2" id="KW-0812">Transmembrane</keyword>
<dbReference type="Proteomes" id="UP001189429">
    <property type="component" value="Unassembled WGS sequence"/>
</dbReference>
<evidence type="ECO:0000313" key="3">
    <source>
        <dbReference type="EMBL" id="CAK0809257.1"/>
    </source>
</evidence>
<organism evidence="3 4">
    <name type="scientific">Prorocentrum cordatum</name>
    <dbReference type="NCBI Taxonomy" id="2364126"/>
    <lineage>
        <taxon>Eukaryota</taxon>
        <taxon>Sar</taxon>
        <taxon>Alveolata</taxon>
        <taxon>Dinophyceae</taxon>
        <taxon>Prorocentrales</taxon>
        <taxon>Prorocentraceae</taxon>
        <taxon>Prorocentrum</taxon>
    </lineage>
</organism>